<evidence type="ECO:0000313" key="3">
    <source>
        <dbReference type="Proteomes" id="UP001438707"/>
    </source>
</evidence>
<evidence type="ECO:0008006" key="4">
    <source>
        <dbReference type="Google" id="ProtNLM"/>
    </source>
</evidence>
<protein>
    <recommendedName>
        <fullName evidence="4">Eukaryotic translation initiation factor 2A</fullName>
    </recommendedName>
</protein>
<dbReference type="Proteomes" id="UP001438707">
    <property type="component" value="Unassembled WGS sequence"/>
</dbReference>
<evidence type="ECO:0000313" key="2">
    <source>
        <dbReference type="EMBL" id="KAK9831568.1"/>
    </source>
</evidence>
<comment type="caution">
    <text evidence="2">The sequence shown here is derived from an EMBL/GenBank/DDBJ whole genome shotgun (WGS) entry which is preliminary data.</text>
</comment>
<proteinExistence type="predicted"/>
<organism evidence="2 3">
    <name type="scientific">Apatococcus lobatus</name>
    <dbReference type="NCBI Taxonomy" id="904363"/>
    <lineage>
        <taxon>Eukaryota</taxon>
        <taxon>Viridiplantae</taxon>
        <taxon>Chlorophyta</taxon>
        <taxon>core chlorophytes</taxon>
        <taxon>Trebouxiophyceae</taxon>
        <taxon>Chlorellales</taxon>
        <taxon>Chlorellaceae</taxon>
        <taxon>Apatococcus</taxon>
    </lineage>
</organism>
<dbReference type="AlphaFoldDB" id="A0AAW1RD82"/>
<keyword evidence="3" id="KW-1185">Reference proteome</keyword>
<dbReference type="EMBL" id="JALJOS010000013">
    <property type="protein sequence ID" value="KAK9831568.1"/>
    <property type="molecule type" value="Genomic_DNA"/>
</dbReference>
<evidence type="ECO:0000256" key="1">
    <source>
        <dbReference type="SAM" id="MobiDB-lite"/>
    </source>
</evidence>
<gene>
    <name evidence="2" type="ORF">WJX74_000312</name>
</gene>
<accession>A0AAW1RD82</accession>
<name>A0AAW1RD82_9CHLO</name>
<feature type="region of interest" description="Disordered" evidence="1">
    <location>
        <begin position="250"/>
        <end position="276"/>
    </location>
</feature>
<reference evidence="2 3" key="1">
    <citation type="journal article" date="2024" name="Nat. Commun.">
        <title>Phylogenomics reveals the evolutionary origins of lichenization in chlorophyte algae.</title>
        <authorList>
            <person name="Puginier C."/>
            <person name="Libourel C."/>
            <person name="Otte J."/>
            <person name="Skaloud P."/>
            <person name="Haon M."/>
            <person name="Grisel S."/>
            <person name="Petersen M."/>
            <person name="Berrin J.G."/>
            <person name="Delaux P.M."/>
            <person name="Dal Grande F."/>
            <person name="Keller J."/>
        </authorList>
    </citation>
    <scope>NUCLEOTIDE SEQUENCE [LARGE SCALE GENOMIC DNA]</scope>
    <source>
        <strain evidence="2 3">SAG 2145</strain>
    </source>
</reference>
<sequence length="790" mass="85616">MAGTLAKQNPGLPLSCCPNRSKGLSLQQLSPVSRPENLIIRRSTISPQYTRQIWHDHTSSGAAFTKVMGARRHICDADLQDALRGHLLPLLAPKLLANLRAPSRILQELIDLKTGLTWRNAAQSIIPLQSLPINTDGHAVQERLRLHANTVKKLTSGDPRNLVQMTSKRSPVLKHQLKWSPCSVEDGLSWVLMHGATSIDLHPQGLLKPCPSICLTQQLAEIAASPKTPGSSTNCKPFAKGFLLQPSREVTTRRPAALQTRKPTEADKLQLTAADNPTPLPSKREVVWCSFSATHGHLVFVSPPAAYSNQCPGSGSQAAIFNGHKLWHPDVSSAFSVLELPSLNVRGLLKAPFRNKSGNPLSDPKPVWQRWTAQGSSITILWTSANAYKGPHVAVYNSTSCKLLRHFEVPLPAEMMGQGCPWVASALAPCTTKLAVSLFNQHSSQDMLRVAFSDLSTDAPPFLHDITDIEEGSAPELSFAPSGKVLAIILEPEWKGHEDLTGPYMAYVLRNTASKSCHGPFTAGRAVFWAPGRCKDICIFPKERRIVTLHASLAKSTSRSLPVVTPTTAYQDIGDYGEGGYNFASGYAMDLSLGSAYGMGLSYGSGMGLFGDEEDEDTDAFHSMCFGQSHKKTLDCGSMSPCGSLMVALSSTEAKAQVEHWPVDVHIHQKSKSGAEIVHRLTLPSQKYDTTGFSVAWHPTLQKELMYALAVGIDALFIISGSTHRVIFALPTDGNCPPSRLMRAGEHSQALSWSPDGAKLAIPTSKSMVILQAAGIPEAKVYRGPGFVKL</sequence>